<accession>A0A3D4V3L0</accession>
<dbReference type="SUPFAM" id="SSF75304">
    <property type="entry name" value="Amidase signature (AS) enzymes"/>
    <property type="match status" value="1"/>
</dbReference>
<dbReference type="Pfam" id="PF01425">
    <property type="entry name" value="Amidase"/>
    <property type="match status" value="1"/>
</dbReference>
<dbReference type="EMBL" id="DPIY01000001">
    <property type="protein sequence ID" value="HCT55693.1"/>
    <property type="molecule type" value="Genomic_DNA"/>
</dbReference>
<dbReference type="InterPro" id="IPR036928">
    <property type="entry name" value="AS_sf"/>
</dbReference>
<dbReference type="PANTHER" id="PTHR42678:SF34">
    <property type="entry name" value="OS04G0183300 PROTEIN"/>
    <property type="match status" value="1"/>
</dbReference>
<comment type="caution">
    <text evidence="3">The sequence shown here is derived from an EMBL/GenBank/DDBJ whole genome shotgun (WGS) entry which is preliminary data.</text>
</comment>
<evidence type="ECO:0000313" key="3">
    <source>
        <dbReference type="EMBL" id="HCT55693.1"/>
    </source>
</evidence>
<dbReference type="AlphaFoldDB" id="A0A3D4V3L0"/>
<reference evidence="3 4" key="1">
    <citation type="journal article" date="2018" name="Nat. Biotechnol.">
        <title>A standardized bacterial taxonomy based on genome phylogeny substantially revises the tree of life.</title>
        <authorList>
            <person name="Parks D.H."/>
            <person name="Chuvochina M."/>
            <person name="Waite D.W."/>
            <person name="Rinke C."/>
            <person name="Skarshewski A."/>
            <person name="Chaumeil P.A."/>
            <person name="Hugenholtz P."/>
        </authorList>
    </citation>
    <scope>NUCLEOTIDE SEQUENCE [LARGE SCALE GENOMIC DNA]</scope>
    <source>
        <strain evidence="3">UBA8844</strain>
    </source>
</reference>
<evidence type="ECO:0000313" key="4">
    <source>
        <dbReference type="Proteomes" id="UP000264071"/>
    </source>
</evidence>
<name>A0A3D4V3L0_9BACT</name>
<sequence length="542" mass="55948">MTAAGLTTLAAVAGVGCAGDPAPVQGASGKAAGTSGAASGDGQPAFVHNEATIASLQEQMQRGSLTSTALTEAYLARIAAVDAAGPTLRSVLETNPDALTIAAERDAERKAGKVRGPLHGIPVLVKDNLDTGDRMQTTAGSLALVGTPATRDAHVVAKLREAGAVIIGKTNLSEWANFRSTRSSSGWSGRGGQTKHPYVLDRNPCGSSSGTGTAIAANLATVGIGTETDGSIICPSSICGLVGLKPTVGLVSRAGIIPISATQDTAGPMTRSVSDAAALLQAIAGRDEQDPSTSAAPAATPDYAAALVKGALKGARIGVGRNLAGFNPAADAAFNKAIDTLRAAGAVIVDPANVPTVGKYDDAEFQVLLYEFKDGLNRYLASRGETVSHKTLAALIAYNREHADTEMPWFAQEIFEQAEAKGPLTDAAYRNALELCRRASREQGLDALFREHQLDALVAPSNAPSWVTDHVNGDKYSGGNSSVAAVAGYPSLTVPMAYVHGLPLGISFIGLAWSEAKLLGYGYDFEQQVMARQAPKFLRTVE</sequence>
<organism evidence="3 4">
    <name type="scientific">Gemmatimonas aurantiaca</name>
    <dbReference type="NCBI Taxonomy" id="173480"/>
    <lineage>
        <taxon>Bacteria</taxon>
        <taxon>Pseudomonadati</taxon>
        <taxon>Gemmatimonadota</taxon>
        <taxon>Gemmatimonadia</taxon>
        <taxon>Gemmatimonadales</taxon>
        <taxon>Gemmatimonadaceae</taxon>
        <taxon>Gemmatimonas</taxon>
    </lineage>
</organism>
<dbReference type="Gene3D" id="3.90.1300.10">
    <property type="entry name" value="Amidase signature (AS) domain"/>
    <property type="match status" value="1"/>
</dbReference>
<gene>
    <name evidence="3" type="ORF">DGD08_00620</name>
</gene>
<dbReference type="Proteomes" id="UP000264071">
    <property type="component" value="Unassembled WGS sequence"/>
</dbReference>
<dbReference type="InterPro" id="IPR023631">
    <property type="entry name" value="Amidase_dom"/>
</dbReference>
<dbReference type="PANTHER" id="PTHR42678">
    <property type="entry name" value="AMIDASE"/>
    <property type="match status" value="1"/>
</dbReference>
<feature type="region of interest" description="Disordered" evidence="1">
    <location>
        <begin position="180"/>
        <end position="199"/>
    </location>
</feature>
<evidence type="ECO:0000256" key="1">
    <source>
        <dbReference type="SAM" id="MobiDB-lite"/>
    </source>
</evidence>
<evidence type="ECO:0000259" key="2">
    <source>
        <dbReference type="Pfam" id="PF01425"/>
    </source>
</evidence>
<protein>
    <submittedName>
        <fullName evidence="3">Amidase</fullName>
    </submittedName>
</protein>
<feature type="domain" description="Amidase" evidence="2">
    <location>
        <begin position="70"/>
        <end position="519"/>
    </location>
</feature>
<dbReference type="NCBIfam" id="NF006006">
    <property type="entry name" value="PRK08137.1"/>
    <property type="match status" value="1"/>
</dbReference>
<proteinExistence type="predicted"/>